<feature type="signal peptide" evidence="1">
    <location>
        <begin position="1"/>
        <end position="20"/>
    </location>
</feature>
<evidence type="ECO:0000313" key="2">
    <source>
        <dbReference type="EMBL" id="RNI30190.1"/>
    </source>
</evidence>
<comment type="caution">
    <text evidence="2">The sequence shown here is derived from an EMBL/GenBank/DDBJ whole genome shotgun (WGS) entry which is preliminary data.</text>
</comment>
<sequence length="210" mass="23453">MKKLLILPFLFLALFVNAQANYQTALTDALTKMKTANTAEEMQSVANQCSRIVSAEPKEWLPNYYAAYTNITLTFLLKDDDQRDQVLDKAQTFLDRALKLQPKESELYVLQGYLHQARLVVSPMMRGMKYSGLASTALEKAKTLNPNNPRVYFLLGQNAFNTPKMFGGGTDVAKPILAKAKEKYATQKPANALLPNWGESRALALLAKCN</sequence>
<dbReference type="Proteomes" id="UP000271010">
    <property type="component" value="Unassembled WGS sequence"/>
</dbReference>
<proteinExistence type="predicted"/>
<dbReference type="OrthoDB" id="1150971at2"/>
<evidence type="ECO:0000256" key="1">
    <source>
        <dbReference type="SAM" id="SignalP"/>
    </source>
</evidence>
<evidence type="ECO:0008006" key="4">
    <source>
        <dbReference type="Google" id="ProtNLM"/>
    </source>
</evidence>
<dbReference type="AlphaFoldDB" id="A0A3M9MXG0"/>
<keyword evidence="3" id="KW-1185">Reference proteome</keyword>
<name>A0A3M9MXG0_9BACT</name>
<dbReference type="RefSeq" id="WP_123133268.1">
    <property type="nucleotide sequence ID" value="NZ_RJJE01000009.1"/>
</dbReference>
<gene>
    <name evidence="2" type="ORF">EFA69_11875</name>
</gene>
<feature type="chain" id="PRO_5018057504" description="Tetratricopeptide repeat protein" evidence="1">
    <location>
        <begin position="21"/>
        <end position="210"/>
    </location>
</feature>
<evidence type="ECO:0000313" key="3">
    <source>
        <dbReference type="Proteomes" id="UP000271010"/>
    </source>
</evidence>
<organism evidence="2 3">
    <name type="scientific">Rufibacter immobilis</name>
    <dbReference type="NCBI Taxonomy" id="1348778"/>
    <lineage>
        <taxon>Bacteria</taxon>
        <taxon>Pseudomonadati</taxon>
        <taxon>Bacteroidota</taxon>
        <taxon>Cytophagia</taxon>
        <taxon>Cytophagales</taxon>
        <taxon>Hymenobacteraceae</taxon>
        <taxon>Rufibacter</taxon>
    </lineage>
</organism>
<dbReference type="Gene3D" id="1.25.40.10">
    <property type="entry name" value="Tetratricopeptide repeat domain"/>
    <property type="match status" value="1"/>
</dbReference>
<keyword evidence="1" id="KW-0732">Signal</keyword>
<protein>
    <recommendedName>
        <fullName evidence="4">Tetratricopeptide repeat protein</fullName>
    </recommendedName>
</protein>
<dbReference type="EMBL" id="RJJE01000009">
    <property type="protein sequence ID" value="RNI30190.1"/>
    <property type="molecule type" value="Genomic_DNA"/>
</dbReference>
<dbReference type="InterPro" id="IPR011990">
    <property type="entry name" value="TPR-like_helical_dom_sf"/>
</dbReference>
<dbReference type="SUPFAM" id="SSF48452">
    <property type="entry name" value="TPR-like"/>
    <property type="match status" value="1"/>
</dbReference>
<reference evidence="2 3" key="1">
    <citation type="submission" date="2018-11" db="EMBL/GenBank/DDBJ databases">
        <title>Rufibacter latericius sp. nov., isolated from water in Baiyang Lake.</title>
        <authorList>
            <person name="Yang Y."/>
        </authorList>
    </citation>
    <scope>NUCLEOTIDE SEQUENCE [LARGE SCALE GENOMIC DNA]</scope>
    <source>
        <strain evidence="2 3">MCC P1</strain>
    </source>
</reference>
<accession>A0A3M9MXG0</accession>